<dbReference type="Proteomes" id="UP000001964">
    <property type="component" value="Chromosome"/>
</dbReference>
<dbReference type="KEGG" id="mmr:Mmar10_0133"/>
<accession>Q0ATF8</accession>
<dbReference type="RefSeq" id="WP_011642076.1">
    <property type="nucleotide sequence ID" value="NC_008347.1"/>
</dbReference>
<dbReference type="STRING" id="394221.Mmar10_0133"/>
<dbReference type="PANTHER" id="PTHR39166:SF1">
    <property type="entry name" value="BLL1166 PROTEIN"/>
    <property type="match status" value="1"/>
</dbReference>
<gene>
    <name evidence="1" type="ordered locus">Mmar10_0133</name>
</gene>
<proteinExistence type="predicted"/>
<name>Q0ATF8_MARMM</name>
<dbReference type="OrthoDB" id="9805247at2"/>
<evidence type="ECO:0008006" key="3">
    <source>
        <dbReference type="Google" id="ProtNLM"/>
    </source>
</evidence>
<dbReference type="EMBL" id="CP000449">
    <property type="protein sequence ID" value="ABI64429.1"/>
    <property type="molecule type" value="Genomic_DNA"/>
</dbReference>
<dbReference type="HOGENOM" id="CLU_092842_0_0_5"/>
<evidence type="ECO:0000313" key="2">
    <source>
        <dbReference type="Proteomes" id="UP000001964"/>
    </source>
</evidence>
<reference evidence="1 2" key="1">
    <citation type="submission" date="2006-08" db="EMBL/GenBank/DDBJ databases">
        <title>Complete sequence of Maricaulis maris MCS10.</title>
        <authorList>
            <consortium name="US DOE Joint Genome Institute"/>
            <person name="Copeland A."/>
            <person name="Lucas S."/>
            <person name="Lapidus A."/>
            <person name="Barry K."/>
            <person name="Detter J.C."/>
            <person name="Glavina del Rio T."/>
            <person name="Hammon N."/>
            <person name="Israni S."/>
            <person name="Dalin E."/>
            <person name="Tice H."/>
            <person name="Pitluck S."/>
            <person name="Saunders E."/>
            <person name="Brettin T."/>
            <person name="Bruce D."/>
            <person name="Han C."/>
            <person name="Tapia R."/>
            <person name="Gilna P."/>
            <person name="Schmutz J."/>
            <person name="Larimer F."/>
            <person name="Land M."/>
            <person name="Hauser L."/>
            <person name="Kyrpides N."/>
            <person name="Mikhailova N."/>
            <person name="Viollier P."/>
            <person name="Stephens C."/>
            <person name="Richardson P."/>
        </authorList>
    </citation>
    <scope>NUCLEOTIDE SEQUENCE [LARGE SCALE GENOMIC DNA]</scope>
    <source>
        <strain evidence="1 2">MCS10</strain>
    </source>
</reference>
<keyword evidence="2" id="KW-1185">Reference proteome</keyword>
<dbReference type="PANTHER" id="PTHR39166">
    <property type="entry name" value="BLL1166 PROTEIN"/>
    <property type="match status" value="1"/>
</dbReference>
<sequence length="204" mass="21965">MTGDASGWTVPPEADQSAFVIDAVMADPLARIVLERAHGLDLPDWALMAGAVYKAVWNVQTGRPGGHGINDYDLGYFDASDLGAAAEAAVVGPAEARFADLPVPVEVCNQARVHIWFNEAYGTRRDPLVDTNDALRHFASLTHAVAIRLDGDGQPELLAPFGLAAVFSRTIRPTPDLAGPEAWNRKIAEQSRLWPELDFLAAPV</sequence>
<protein>
    <recommendedName>
        <fullName evidence="3">Nucleotidyltransferase family protein</fullName>
    </recommendedName>
</protein>
<dbReference type="eggNOG" id="COG3575">
    <property type="taxonomic scope" value="Bacteria"/>
</dbReference>
<dbReference type="Pfam" id="PF06042">
    <property type="entry name" value="NTP_transf_6"/>
    <property type="match status" value="1"/>
</dbReference>
<organism evidence="1 2">
    <name type="scientific">Maricaulis maris (strain MCS10)</name>
    <name type="common">Caulobacter maris</name>
    <dbReference type="NCBI Taxonomy" id="394221"/>
    <lineage>
        <taxon>Bacteria</taxon>
        <taxon>Pseudomonadati</taxon>
        <taxon>Pseudomonadota</taxon>
        <taxon>Alphaproteobacteria</taxon>
        <taxon>Maricaulales</taxon>
        <taxon>Maricaulaceae</taxon>
        <taxon>Maricaulis</taxon>
    </lineage>
</organism>
<evidence type="ECO:0000313" key="1">
    <source>
        <dbReference type="EMBL" id="ABI64429.1"/>
    </source>
</evidence>
<dbReference type="AlphaFoldDB" id="Q0ATF8"/>
<dbReference type="InterPro" id="IPR009267">
    <property type="entry name" value="NTP_transf_6"/>
</dbReference>